<feature type="region of interest" description="Disordered" evidence="1">
    <location>
        <begin position="35"/>
        <end position="71"/>
    </location>
</feature>
<protein>
    <submittedName>
        <fullName evidence="2">Uncharacterized protein</fullName>
    </submittedName>
</protein>
<organism evidence="2 3">
    <name type="scientific">Caenorhabditis japonica</name>
    <dbReference type="NCBI Taxonomy" id="281687"/>
    <lineage>
        <taxon>Eukaryota</taxon>
        <taxon>Metazoa</taxon>
        <taxon>Ecdysozoa</taxon>
        <taxon>Nematoda</taxon>
        <taxon>Chromadorea</taxon>
        <taxon>Rhabditida</taxon>
        <taxon>Rhabditina</taxon>
        <taxon>Rhabditomorpha</taxon>
        <taxon>Rhabditoidea</taxon>
        <taxon>Rhabditidae</taxon>
        <taxon>Peloderinae</taxon>
        <taxon>Caenorhabditis</taxon>
    </lineage>
</organism>
<dbReference type="Proteomes" id="UP000005237">
    <property type="component" value="Unassembled WGS sequence"/>
</dbReference>
<feature type="compositionally biased region" description="Polar residues" evidence="1">
    <location>
        <begin position="42"/>
        <end position="71"/>
    </location>
</feature>
<reference evidence="2" key="2">
    <citation type="submission" date="2022-06" db="UniProtKB">
        <authorList>
            <consortium name="EnsemblMetazoa"/>
        </authorList>
    </citation>
    <scope>IDENTIFICATION</scope>
    <source>
        <strain evidence="2">DF5081</strain>
    </source>
</reference>
<accession>A0A8R1ITF2</accession>
<sequence>MVSLHGLAGDPISYMDKYAGQVEEFMKLCFPNVRGRGRPMQGRTSPKSPVSPTQAGRRGSQSSVQNRRNTMSQSDLIATLQQHQQQAAFHPFRNLRFNPLQSIFPGVLANNNNNSILAANKHVSGVNNFLIKQEEKELTPVATVEDIKSITTPPSPVAL</sequence>
<evidence type="ECO:0000313" key="3">
    <source>
        <dbReference type="Proteomes" id="UP000005237"/>
    </source>
</evidence>
<dbReference type="AlphaFoldDB" id="A0A8R1ITF2"/>
<evidence type="ECO:0000256" key="1">
    <source>
        <dbReference type="SAM" id="MobiDB-lite"/>
    </source>
</evidence>
<dbReference type="EnsemblMetazoa" id="CJA43215.1">
    <property type="protein sequence ID" value="CJA43215.1"/>
    <property type="gene ID" value="WBGene00219063"/>
</dbReference>
<proteinExistence type="predicted"/>
<keyword evidence="3" id="KW-1185">Reference proteome</keyword>
<name>A0A8R1ITF2_CAEJA</name>
<evidence type="ECO:0000313" key="2">
    <source>
        <dbReference type="EnsemblMetazoa" id="CJA43215.1"/>
    </source>
</evidence>
<reference evidence="3" key="1">
    <citation type="submission" date="2010-08" db="EMBL/GenBank/DDBJ databases">
        <authorList>
            <consortium name="Caenorhabditis japonica Sequencing Consortium"/>
            <person name="Wilson R.K."/>
        </authorList>
    </citation>
    <scope>NUCLEOTIDE SEQUENCE [LARGE SCALE GENOMIC DNA]</scope>
    <source>
        <strain evidence="3">DF5081</strain>
    </source>
</reference>